<feature type="compositionally biased region" description="Low complexity" evidence="11">
    <location>
        <begin position="85"/>
        <end position="98"/>
    </location>
</feature>
<dbReference type="CDD" id="cd13999">
    <property type="entry name" value="STKc_MAP3K-like"/>
    <property type="match status" value="1"/>
</dbReference>
<keyword evidence="6" id="KW-0418">Kinase</keyword>
<dbReference type="OrthoDB" id="7537227at2759"/>
<evidence type="ECO:0000256" key="9">
    <source>
        <dbReference type="ARBA" id="ARBA00048679"/>
    </source>
</evidence>
<feature type="region of interest" description="Disordered" evidence="11">
    <location>
        <begin position="471"/>
        <end position="490"/>
    </location>
</feature>
<feature type="compositionally biased region" description="Low complexity" evidence="11">
    <location>
        <begin position="1029"/>
        <end position="1041"/>
    </location>
</feature>
<evidence type="ECO:0000313" key="13">
    <source>
        <dbReference type="EMBL" id="KAA8542812.1"/>
    </source>
</evidence>
<keyword evidence="4" id="KW-0808">Transferase</keyword>
<dbReference type="GO" id="GO:0010182">
    <property type="term" value="P:sugar mediated signaling pathway"/>
    <property type="evidence" value="ECO:0007669"/>
    <property type="project" value="UniProtKB-ARBA"/>
</dbReference>
<dbReference type="Pfam" id="PF14381">
    <property type="entry name" value="EDR1_CTR1_ARMC3_pept"/>
    <property type="match status" value="1"/>
</dbReference>
<dbReference type="PROSITE" id="PS50011">
    <property type="entry name" value="PROTEIN_KINASE_DOM"/>
    <property type="match status" value="1"/>
</dbReference>
<dbReference type="InterPro" id="IPR000719">
    <property type="entry name" value="Prot_kinase_dom"/>
</dbReference>
<dbReference type="InterPro" id="IPR011009">
    <property type="entry name" value="Kinase-like_dom_sf"/>
</dbReference>
<evidence type="ECO:0000256" key="3">
    <source>
        <dbReference type="ARBA" id="ARBA00022527"/>
    </source>
</evidence>
<feature type="region of interest" description="Disordered" evidence="11">
    <location>
        <begin position="550"/>
        <end position="573"/>
    </location>
</feature>
<feature type="binding site" evidence="10">
    <location>
        <position position="796"/>
    </location>
    <ligand>
        <name>ATP</name>
        <dbReference type="ChEBI" id="CHEBI:30616"/>
    </ligand>
</feature>
<evidence type="ECO:0000256" key="1">
    <source>
        <dbReference type="ARBA" id="ARBA00010507"/>
    </source>
</evidence>
<keyword evidence="7 10" id="KW-0067">ATP-binding</keyword>
<evidence type="ECO:0000256" key="4">
    <source>
        <dbReference type="ARBA" id="ARBA00022679"/>
    </source>
</evidence>
<dbReference type="FunFam" id="3.30.200.20:FF:000060">
    <property type="entry name" value="Serine/threonine-protein kinase isoform 1"/>
    <property type="match status" value="1"/>
</dbReference>
<evidence type="ECO:0000256" key="2">
    <source>
        <dbReference type="ARBA" id="ARBA00012513"/>
    </source>
</evidence>
<dbReference type="InterPro" id="IPR017441">
    <property type="entry name" value="Protein_kinase_ATP_BS"/>
</dbReference>
<dbReference type="PROSITE" id="PS00107">
    <property type="entry name" value="PROTEIN_KINASE_ATP"/>
    <property type="match status" value="1"/>
</dbReference>
<dbReference type="GO" id="GO:0004674">
    <property type="term" value="F:protein serine/threonine kinase activity"/>
    <property type="evidence" value="ECO:0007669"/>
    <property type="project" value="UniProtKB-KW"/>
</dbReference>
<dbReference type="GO" id="GO:0005524">
    <property type="term" value="F:ATP binding"/>
    <property type="evidence" value="ECO:0007669"/>
    <property type="project" value="UniProtKB-UniRule"/>
</dbReference>
<dbReference type="InterPro" id="IPR008271">
    <property type="entry name" value="Ser/Thr_kinase_AS"/>
</dbReference>
<feature type="domain" description="Protein kinase" evidence="12">
    <location>
        <begin position="768"/>
        <end position="1023"/>
    </location>
</feature>
<name>A0A5J5BM66_9ASTE</name>
<comment type="similarity">
    <text evidence="1">Belongs to the protein kinase superfamily. TKL Ser/Thr protein kinase family. RAF subfamily.</text>
</comment>
<feature type="compositionally biased region" description="Basic and acidic residues" evidence="11">
    <location>
        <begin position="554"/>
        <end position="573"/>
    </location>
</feature>
<comment type="catalytic activity">
    <reaction evidence="9">
        <text>L-seryl-[protein] + ATP = O-phospho-L-seryl-[protein] + ADP + H(+)</text>
        <dbReference type="Rhea" id="RHEA:17989"/>
        <dbReference type="Rhea" id="RHEA-COMP:9863"/>
        <dbReference type="Rhea" id="RHEA-COMP:11604"/>
        <dbReference type="ChEBI" id="CHEBI:15378"/>
        <dbReference type="ChEBI" id="CHEBI:29999"/>
        <dbReference type="ChEBI" id="CHEBI:30616"/>
        <dbReference type="ChEBI" id="CHEBI:83421"/>
        <dbReference type="ChEBI" id="CHEBI:456216"/>
        <dbReference type="EC" id="2.7.11.1"/>
    </reaction>
</comment>
<dbReference type="PRINTS" id="PR00109">
    <property type="entry name" value="TYRKINASE"/>
</dbReference>
<evidence type="ECO:0000313" key="14">
    <source>
        <dbReference type="Proteomes" id="UP000325577"/>
    </source>
</evidence>
<feature type="region of interest" description="Disordered" evidence="11">
    <location>
        <begin position="710"/>
        <end position="755"/>
    </location>
</feature>
<feature type="region of interest" description="Disordered" evidence="11">
    <location>
        <begin position="1028"/>
        <end position="1061"/>
    </location>
</feature>
<dbReference type="PROSITE" id="PS00108">
    <property type="entry name" value="PROTEIN_KINASE_ST"/>
    <property type="match status" value="1"/>
</dbReference>
<evidence type="ECO:0000256" key="7">
    <source>
        <dbReference type="ARBA" id="ARBA00022840"/>
    </source>
</evidence>
<evidence type="ECO:0000256" key="10">
    <source>
        <dbReference type="PROSITE-ProRule" id="PRU10141"/>
    </source>
</evidence>
<feature type="compositionally biased region" description="Polar residues" evidence="11">
    <location>
        <begin position="11"/>
        <end position="41"/>
    </location>
</feature>
<dbReference type="FunFam" id="1.10.510.10:FF:000193">
    <property type="entry name" value="Serine/threonine-protein kinase CTR1"/>
    <property type="match status" value="1"/>
</dbReference>
<dbReference type="Proteomes" id="UP000325577">
    <property type="component" value="Linkage Group LG12"/>
</dbReference>
<dbReference type="PANTHER" id="PTHR44329:SF146">
    <property type="entry name" value="SERINE_THREONINE-PROTEIN KINASE SIS8-RELATED"/>
    <property type="match status" value="1"/>
</dbReference>
<organism evidence="13 14">
    <name type="scientific">Nyssa sinensis</name>
    <dbReference type="NCBI Taxonomy" id="561372"/>
    <lineage>
        <taxon>Eukaryota</taxon>
        <taxon>Viridiplantae</taxon>
        <taxon>Streptophyta</taxon>
        <taxon>Embryophyta</taxon>
        <taxon>Tracheophyta</taxon>
        <taxon>Spermatophyta</taxon>
        <taxon>Magnoliopsida</taxon>
        <taxon>eudicotyledons</taxon>
        <taxon>Gunneridae</taxon>
        <taxon>Pentapetalae</taxon>
        <taxon>asterids</taxon>
        <taxon>Cornales</taxon>
        <taxon>Nyssaceae</taxon>
        <taxon>Nyssa</taxon>
    </lineage>
</organism>
<proteinExistence type="inferred from homology"/>
<feature type="compositionally biased region" description="Basic and acidic residues" evidence="11">
    <location>
        <begin position="717"/>
        <end position="741"/>
    </location>
</feature>
<evidence type="ECO:0000256" key="6">
    <source>
        <dbReference type="ARBA" id="ARBA00022777"/>
    </source>
</evidence>
<keyword evidence="14" id="KW-1185">Reference proteome</keyword>
<dbReference type="Gene3D" id="1.10.510.10">
    <property type="entry name" value="Transferase(Phosphotransferase) domain 1"/>
    <property type="match status" value="1"/>
</dbReference>
<gene>
    <name evidence="13" type="ORF">F0562_023964</name>
</gene>
<accession>A0A5J5BM66</accession>
<feature type="region of interest" description="Disordered" evidence="11">
    <location>
        <begin position="1"/>
        <end position="116"/>
    </location>
</feature>
<dbReference type="InterPro" id="IPR055164">
    <property type="entry name" value="EDR1/CTR1/ARMC3-like_pept-like"/>
</dbReference>
<evidence type="ECO:0000259" key="12">
    <source>
        <dbReference type="PROSITE" id="PS50011"/>
    </source>
</evidence>
<dbReference type="InterPro" id="IPR051681">
    <property type="entry name" value="Ser/Thr_Kinases-Pseudokinases"/>
</dbReference>
<dbReference type="SMART" id="SM00220">
    <property type="entry name" value="S_TKc"/>
    <property type="match status" value="1"/>
</dbReference>
<dbReference type="AlphaFoldDB" id="A0A5J5BM66"/>
<dbReference type="InterPro" id="IPR001245">
    <property type="entry name" value="Ser-Thr/Tyr_kinase_cat_dom"/>
</dbReference>
<dbReference type="SUPFAM" id="SSF56112">
    <property type="entry name" value="Protein kinase-like (PK-like)"/>
    <property type="match status" value="1"/>
</dbReference>
<dbReference type="PANTHER" id="PTHR44329">
    <property type="entry name" value="SERINE/THREONINE-PROTEIN KINASE TNNI3K-RELATED"/>
    <property type="match status" value="1"/>
</dbReference>
<reference evidence="13 14" key="1">
    <citation type="submission" date="2019-09" db="EMBL/GenBank/DDBJ databases">
        <title>A chromosome-level genome assembly of the Chinese tupelo Nyssa sinensis.</title>
        <authorList>
            <person name="Yang X."/>
            <person name="Kang M."/>
            <person name="Yang Y."/>
            <person name="Xiong H."/>
            <person name="Wang M."/>
            <person name="Zhang Z."/>
            <person name="Wang Z."/>
            <person name="Wu H."/>
            <person name="Ma T."/>
            <person name="Liu J."/>
            <person name="Xi Z."/>
        </authorList>
    </citation>
    <scope>NUCLEOTIDE SEQUENCE [LARGE SCALE GENOMIC DNA]</scope>
    <source>
        <strain evidence="13">J267</strain>
        <tissue evidence="13">Leaf</tissue>
    </source>
</reference>
<protein>
    <recommendedName>
        <fullName evidence="2">non-specific serine/threonine protein kinase</fullName>
        <ecNumber evidence="2">2.7.11.1</ecNumber>
    </recommendedName>
</protein>
<evidence type="ECO:0000256" key="11">
    <source>
        <dbReference type="SAM" id="MobiDB-lite"/>
    </source>
</evidence>
<sequence>MKNLLKKLHIMSNQSEDLEGSTSSKGNRLSDGTSPERLSQSRSHHNSEHKPFSALSGWLNSVTNRHSPSPPSSSNVARGERTEPSDSVSSSGLDAALDAARRDSGSSNSRDPEIEEEYQIQLALELSAREDPEAVQIEAVKQISLGSCPPENTPAEVVAYRYWNYNALSYDDKILDGFYDLYGILTECTSSKMPSLVDLQGTPISDNISWEAILVNRAADSNLLKLEQKALELAVESRSESLAFVGGDLVQKLAALVSEYMGGPVGDPYNMLRAWRSLSDSLKATLGSMVLPLGSLTIGLARHRALLFKVLADSVGIPCRLVKGQQYTGSGDVAMNFVKLDDGREYIIDLMADPGTLIPSDTAGSHIEYEESSFSTSPWCRDVESSHTASSSSWVASSFEEHSEFGTLEKRSRFRNITAAGNESDDRGEDTPSADLNMLIKVEEGPKMSSDDFRNPCNVKKELVREIPSRTNHPHMHARSPSWTEGVSSPAVRRMKVKDVSQYMIDAAKENPQLAQKLHDVLLESGVVAPPNLFTEIYSEQLDAMTAEAISPTGDKEENKKSDDTQKNKGHDDLGWASFLPPLPYHGVHSKGSPCGQLDHQLDLREGTGQPVSSQSEVVPVKYVKNVPVAAAAAAAAAVVASSMVVAAAKSSTDSNLELPVAAAATATAAAVVATTAAVSKQYEQLETGAHSPGGAAMCFNPMDCAQSDGDANGAVDEPRGSGDQEHDALGENAEGERISDRSAGNDSNKSDTALDNVEECEIQWEDITLGERIGLGSYGEVYRGDWRGTEVAVKKFLDQDISGESLEEFKSEVWIMKRLRHPNIVLFMGAVTRAPNLSIITEFLPRGSLYRLIHRPNNQLDDRRRLRMALDAARGMNYLHTCTPVIVHRDLKSPNLLVDKNWVVKVCDFGLSRMKHSTFLSSRSTAGTAEWMAPEVLRNEPSNEKCDVYSFGVILWELCTLQQPWGGMNPMQVVGAVGFQHRRLDIPDDMDPAIADIIRKCWQTNPKLRPSFAEIMAALKLLQKPITSSQVPRSSVSISSGQEKGQPSRVMEESAGQKSQ</sequence>
<dbReference type="GO" id="GO:0006950">
    <property type="term" value="P:response to stress"/>
    <property type="evidence" value="ECO:0007669"/>
    <property type="project" value="UniProtKB-ARBA"/>
</dbReference>
<dbReference type="EC" id="2.7.11.1" evidence="2"/>
<dbReference type="Pfam" id="PF07714">
    <property type="entry name" value="PK_Tyr_Ser-Thr"/>
    <property type="match status" value="1"/>
</dbReference>
<keyword evidence="3" id="KW-0723">Serine/threonine-protein kinase</keyword>
<evidence type="ECO:0000256" key="5">
    <source>
        <dbReference type="ARBA" id="ARBA00022741"/>
    </source>
</evidence>
<dbReference type="EMBL" id="CM018035">
    <property type="protein sequence ID" value="KAA8542812.1"/>
    <property type="molecule type" value="Genomic_DNA"/>
</dbReference>
<evidence type="ECO:0000256" key="8">
    <source>
        <dbReference type="ARBA" id="ARBA00047899"/>
    </source>
</evidence>
<feature type="compositionally biased region" description="Polar residues" evidence="11">
    <location>
        <begin position="743"/>
        <end position="754"/>
    </location>
</feature>
<keyword evidence="5 10" id="KW-0547">Nucleotide-binding</keyword>
<dbReference type="Gene3D" id="3.30.200.20">
    <property type="entry name" value="Phosphorylase Kinase, domain 1"/>
    <property type="match status" value="1"/>
</dbReference>
<comment type="catalytic activity">
    <reaction evidence="8">
        <text>L-threonyl-[protein] + ATP = O-phospho-L-threonyl-[protein] + ADP + H(+)</text>
        <dbReference type="Rhea" id="RHEA:46608"/>
        <dbReference type="Rhea" id="RHEA-COMP:11060"/>
        <dbReference type="Rhea" id="RHEA-COMP:11605"/>
        <dbReference type="ChEBI" id="CHEBI:15378"/>
        <dbReference type="ChEBI" id="CHEBI:30013"/>
        <dbReference type="ChEBI" id="CHEBI:30616"/>
        <dbReference type="ChEBI" id="CHEBI:61977"/>
        <dbReference type="ChEBI" id="CHEBI:456216"/>
        <dbReference type="EC" id="2.7.11.1"/>
    </reaction>
</comment>